<organism evidence="5 6">
    <name type="scientific">Scylla paramamosain</name>
    <name type="common">Mud crab</name>
    <dbReference type="NCBI Taxonomy" id="85552"/>
    <lineage>
        <taxon>Eukaryota</taxon>
        <taxon>Metazoa</taxon>
        <taxon>Ecdysozoa</taxon>
        <taxon>Arthropoda</taxon>
        <taxon>Crustacea</taxon>
        <taxon>Multicrustacea</taxon>
        <taxon>Malacostraca</taxon>
        <taxon>Eumalacostraca</taxon>
        <taxon>Eucarida</taxon>
        <taxon>Decapoda</taxon>
        <taxon>Pleocyemata</taxon>
        <taxon>Brachyura</taxon>
        <taxon>Eubrachyura</taxon>
        <taxon>Portunoidea</taxon>
        <taxon>Portunidae</taxon>
        <taxon>Portuninae</taxon>
        <taxon>Scylla</taxon>
    </lineage>
</organism>
<keyword evidence="3" id="KW-0809">Transit peptide</keyword>
<dbReference type="GO" id="GO:0033617">
    <property type="term" value="P:mitochondrial respiratory chain complex IV assembly"/>
    <property type="evidence" value="ECO:0007669"/>
    <property type="project" value="TreeGrafter"/>
</dbReference>
<dbReference type="PANTHER" id="PTHR28163">
    <property type="entry name" value="PROTEIN PET117 HOMOLOG, MITOCHONDRIAL"/>
    <property type="match status" value="1"/>
</dbReference>
<evidence type="ECO:0000256" key="4">
    <source>
        <dbReference type="ARBA" id="ARBA00023128"/>
    </source>
</evidence>
<evidence type="ECO:0000256" key="3">
    <source>
        <dbReference type="ARBA" id="ARBA00022946"/>
    </source>
</evidence>
<dbReference type="AlphaFoldDB" id="A0AAW0STM3"/>
<dbReference type="Pfam" id="PF15786">
    <property type="entry name" value="PET117"/>
    <property type="match status" value="1"/>
</dbReference>
<comment type="similarity">
    <text evidence="2">Belongs to the PET117 family.</text>
</comment>
<dbReference type="GO" id="GO:0005739">
    <property type="term" value="C:mitochondrion"/>
    <property type="evidence" value="ECO:0007669"/>
    <property type="project" value="UniProtKB-SubCell"/>
</dbReference>
<dbReference type="PANTHER" id="PTHR28163:SF1">
    <property type="entry name" value="PROTEIN PET117 HOMOLOG, MITOCHONDRIAL"/>
    <property type="match status" value="1"/>
</dbReference>
<keyword evidence="6" id="KW-1185">Reference proteome</keyword>
<dbReference type="InterPro" id="IPR031568">
    <property type="entry name" value="Pet117"/>
</dbReference>
<evidence type="ECO:0000256" key="2">
    <source>
        <dbReference type="ARBA" id="ARBA00008197"/>
    </source>
</evidence>
<comment type="subcellular location">
    <subcellularLocation>
        <location evidence="1">Mitochondrion</location>
    </subcellularLocation>
</comment>
<dbReference type="EMBL" id="JARAKH010000046">
    <property type="protein sequence ID" value="KAK8378111.1"/>
    <property type="molecule type" value="Genomic_DNA"/>
</dbReference>
<sequence>MSLASKVTLGAACCVTAAIVGYVHLKQSIDREKLHEGVIRDVERQQRRKAENVYLLQQQSDLTKQLRQEQQQREAAQQAATPT</sequence>
<comment type="caution">
    <text evidence="5">The sequence shown here is derived from an EMBL/GenBank/DDBJ whole genome shotgun (WGS) entry which is preliminary data.</text>
</comment>
<proteinExistence type="inferred from homology"/>
<evidence type="ECO:0008006" key="7">
    <source>
        <dbReference type="Google" id="ProtNLM"/>
    </source>
</evidence>
<protein>
    <recommendedName>
        <fullName evidence="7">Protein PET117 homolog, mitochondrial</fullName>
    </recommendedName>
</protein>
<evidence type="ECO:0000256" key="1">
    <source>
        <dbReference type="ARBA" id="ARBA00004173"/>
    </source>
</evidence>
<evidence type="ECO:0000313" key="5">
    <source>
        <dbReference type="EMBL" id="KAK8378111.1"/>
    </source>
</evidence>
<dbReference type="Proteomes" id="UP001487740">
    <property type="component" value="Unassembled WGS sequence"/>
</dbReference>
<evidence type="ECO:0000313" key="6">
    <source>
        <dbReference type="Proteomes" id="UP001487740"/>
    </source>
</evidence>
<reference evidence="5 6" key="1">
    <citation type="submission" date="2023-03" db="EMBL/GenBank/DDBJ databases">
        <title>High-quality genome of Scylla paramamosain provides insights in environmental adaptation.</title>
        <authorList>
            <person name="Zhang L."/>
        </authorList>
    </citation>
    <scope>NUCLEOTIDE SEQUENCE [LARGE SCALE GENOMIC DNA]</scope>
    <source>
        <strain evidence="5">LZ_2023a</strain>
        <tissue evidence="5">Muscle</tissue>
    </source>
</reference>
<keyword evidence="4" id="KW-0496">Mitochondrion</keyword>
<accession>A0AAW0STM3</accession>
<gene>
    <name evidence="5" type="ORF">O3P69_018819</name>
</gene>
<name>A0AAW0STM3_SCYPA</name>